<dbReference type="RefSeq" id="WP_114450173.1">
    <property type="nucleotide sequence ID" value="NZ_QPHM01000001.1"/>
</dbReference>
<evidence type="ECO:0000313" key="2">
    <source>
        <dbReference type="Proteomes" id="UP000252189"/>
    </source>
</evidence>
<reference evidence="1 2" key="1">
    <citation type="submission" date="2018-07" db="EMBL/GenBank/DDBJ databases">
        <title>Genome sequences of Haloplanus salinus JCM 18368T.</title>
        <authorList>
            <person name="Kim Y.B."/>
            <person name="Roh S.W."/>
        </authorList>
    </citation>
    <scope>NUCLEOTIDE SEQUENCE [LARGE SCALE GENOMIC DNA]</scope>
    <source>
        <strain evidence="1 2">JCM 18368</strain>
    </source>
</reference>
<dbReference type="SUPFAM" id="SSF53335">
    <property type="entry name" value="S-adenosyl-L-methionine-dependent methyltransferases"/>
    <property type="match status" value="1"/>
</dbReference>
<keyword evidence="2" id="KW-1185">Reference proteome</keyword>
<dbReference type="Proteomes" id="UP000252189">
    <property type="component" value="Unassembled WGS sequence"/>
</dbReference>
<dbReference type="OrthoDB" id="56895at2157"/>
<dbReference type="EMBL" id="QPHM01000001">
    <property type="protein sequence ID" value="RCU48541.1"/>
    <property type="molecule type" value="Genomic_DNA"/>
</dbReference>
<name>A0A368NGM1_9EURY</name>
<accession>A0A368NGM1</accession>
<dbReference type="Gene3D" id="3.40.50.150">
    <property type="entry name" value="Vaccinia Virus protein VP39"/>
    <property type="match status" value="1"/>
</dbReference>
<sequence>MPSPFARALRDQHRDERDAPLRVHGDDECREHPVEAFYFGDPTGGDAFPWIESWLDGPLLDVGAGVGRDARYFQAQFETVAVEVSDALVETMRDRGVDDARRGDLFALPETLPADRFRSVLIRGTQLGLAGSTDRLRGTLADLDVVTRADATAVVDGYDPAHPGTADLIGYRDDPRDGLARRTIRFEYAGERGDPLEFLLFGPDRLRAAASDAGWTVAAVDAPSTADTGYYRAALRRGQSGSPQ</sequence>
<dbReference type="GO" id="GO:0008168">
    <property type="term" value="F:methyltransferase activity"/>
    <property type="evidence" value="ECO:0007669"/>
    <property type="project" value="UniProtKB-KW"/>
</dbReference>
<dbReference type="AlphaFoldDB" id="A0A368NGM1"/>
<keyword evidence="1" id="KW-0489">Methyltransferase</keyword>
<organism evidence="1 2">
    <name type="scientific">Haloplanus salinus</name>
    <dbReference type="NCBI Taxonomy" id="1126245"/>
    <lineage>
        <taxon>Archaea</taxon>
        <taxon>Methanobacteriati</taxon>
        <taxon>Methanobacteriota</taxon>
        <taxon>Stenosarchaea group</taxon>
        <taxon>Halobacteria</taxon>
        <taxon>Halobacteriales</taxon>
        <taxon>Haloferacaceae</taxon>
        <taxon>Haloplanus</taxon>
    </lineage>
</organism>
<evidence type="ECO:0000313" key="1">
    <source>
        <dbReference type="EMBL" id="RCU48541.1"/>
    </source>
</evidence>
<dbReference type="InterPro" id="IPR029063">
    <property type="entry name" value="SAM-dependent_MTases_sf"/>
</dbReference>
<gene>
    <name evidence="1" type="ORF">DU504_15250</name>
</gene>
<proteinExistence type="predicted"/>
<comment type="caution">
    <text evidence="1">The sequence shown here is derived from an EMBL/GenBank/DDBJ whole genome shotgun (WGS) entry which is preliminary data.</text>
</comment>
<protein>
    <submittedName>
        <fullName evidence="1">Class I SAM-dependent methyltransferase</fullName>
    </submittedName>
</protein>
<keyword evidence="1" id="KW-0808">Transferase</keyword>
<dbReference type="GO" id="GO:0032259">
    <property type="term" value="P:methylation"/>
    <property type="evidence" value="ECO:0007669"/>
    <property type="project" value="UniProtKB-KW"/>
</dbReference>